<dbReference type="InterPro" id="IPR000209">
    <property type="entry name" value="Peptidase_S8/S53_dom"/>
</dbReference>
<dbReference type="Proteomes" id="UP000306888">
    <property type="component" value="Unassembled WGS sequence"/>
</dbReference>
<feature type="active site" description="Charge relay system" evidence="5">
    <location>
        <position position="153"/>
    </location>
</feature>
<dbReference type="PROSITE" id="PS00137">
    <property type="entry name" value="SUBTILASE_HIS"/>
    <property type="match status" value="1"/>
</dbReference>
<gene>
    <name evidence="7" type="ORF">E5347_11465</name>
</gene>
<evidence type="ECO:0000256" key="4">
    <source>
        <dbReference type="ARBA" id="ARBA00022825"/>
    </source>
</evidence>
<dbReference type="PROSITE" id="PS51892">
    <property type="entry name" value="SUBTILASE"/>
    <property type="match status" value="1"/>
</dbReference>
<dbReference type="InterPro" id="IPR050131">
    <property type="entry name" value="Peptidase_S8_subtilisin-like"/>
</dbReference>
<dbReference type="InterPro" id="IPR023827">
    <property type="entry name" value="Peptidase_S8_Asp-AS"/>
</dbReference>
<proteinExistence type="inferred from homology"/>
<feature type="active site" description="Charge relay system" evidence="5">
    <location>
        <position position="343"/>
    </location>
</feature>
<dbReference type="AlphaFoldDB" id="A0A4S2DKX8"/>
<accession>A0A4S2DKX8</accession>
<comment type="similarity">
    <text evidence="1 5">Belongs to the peptidase S8 family.</text>
</comment>
<keyword evidence="4 5" id="KW-0720">Serine protease</keyword>
<evidence type="ECO:0000313" key="7">
    <source>
        <dbReference type="EMBL" id="TGY41624.1"/>
    </source>
</evidence>
<dbReference type="RefSeq" id="WP_136007368.1">
    <property type="nucleotide sequence ID" value="NZ_SRYR01000006.1"/>
</dbReference>
<dbReference type="InterPro" id="IPR036852">
    <property type="entry name" value="Peptidase_S8/S53_dom_sf"/>
</dbReference>
<dbReference type="Gene3D" id="3.40.50.200">
    <property type="entry name" value="Peptidase S8/S53 domain"/>
    <property type="match status" value="1"/>
</dbReference>
<keyword evidence="8" id="KW-1185">Reference proteome</keyword>
<dbReference type="GO" id="GO:0006508">
    <property type="term" value="P:proteolysis"/>
    <property type="evidence" value="ECO:0007669"/>
    <property type="project" value="UniProtKB-KW"/>
</dbReference>
<evidence type="ECO:0000259" key="6">
    <source>
        <dbReference type="Pfam" id="PF00082"/>
    </source>
</evidence>
<dbReference type="Pfam" id="PF00082">
    <property type="entry name" value="Peptidase_S8"/>
    <property type="match status" value="1"/>
</dbReference>
<keyword evidence="2 5" id="KW-0645">Protease</keyword>
<evidence type="ECO:0000256" key="1">
    <source>
        <dbReference type="ARBA" id="ARBA00011073"/>
    </source>
</evidence>
<name>A0A4S2DKX8_9CLOT</name>
<comment type="caution">
    <text evidence="7">The sequence shown here is derived from an EMBL/GenBank/DDBJ whole genome shotgun (WGS) entry which is preliminary data.</text>
</comment>
<evidence type="ECO:0000256" key="3">
    <source>
        <dbReference type="ARBA" id="ARBA00022801"/>
    </source>
</evidence>
<dbReference type="PANTHER" id="PTHR43806:SF11">
    <property type="entry name" value="CEREVISIN-RELATED"/>
    <property type="match status" value="1"/>
</dbReference>
<organism evidence="7 8">
    <name type="scientific">Clostridium sartagoforme</name>
    <dbReference type="NCBI Taxonomy" id="84031"/>
    <lineage>
        <taxon>Bacteria</taxon>
        <taxon>Bacillati</taxon>
        <taxon>Bacillota</taxon>
        <taxon>Clostridia</taxon>
        <taxon>Eubacteriales</taxon>
        <taxon>Clostridiaceae</taxon>
        <taxon>Clostridium</taxon>
    </lineage>
</organism>
<dbReference type="PANTHER" id="PTHR43806">
    <property type="entry name" value="PEPTIDASE S8"/>
    <property type="match status" value="1"/>
</dbReference>
<sequence length="398" mass="43975">MFSFNKKLEPNLKDCIKANPYNNYRILIKYKRFQDNIIKKVSSYKGKVINHIEPCLLISAYLNSKGINRLLEFPEVEYICFDEYLFLCGISVTTANKAKLNNKNIKNKGRGIGVAIIDSGVYPHHDLINPYNRIASFVDLINNYKFPYDDNGHGTSIAGIIAANGNKSNGLYTGIAPESKIYSYKAFDQSGKGYISDILYAMKLILNEGDKGNVKVLCMPFELLKYNSFIQNMFNKMVSLVNSKNITCVLPSGSNVNVDGSLTGIALNNNCITVSGYDSNSNIKPYLYSSAGPTKKITKPNLCAACVNIVSLNSDTNYISERDGMKLYPSKLDTSYNTYTGTSLAAAFVSGVCALIYSDNESLTPKDVSSLLKVSCEPLDMPQNYQGDGIINIKSIIK</sequence>
<dbReference type="PROSITE" id="PS00136">
    <property type="entry name" value="SUBTILASE_ASP"/>
    <property type="match status" value="1"/>
</dbReference>
<evidence type="ECO:0000256" key="5">
    <source>
        <dbReference type="PROSITE-ProRule" id="PRU01240"/>
    </source>
</evidence>
<protein>
    <submittedName>
        <fullName evidence="7">Peptidase</fullName>
    </submittedName>
</protein>
<dbReference type="GO" id="GO:0004252">
    <property type="term" value="F:serine-type endopeptidase activity"/>
    <property type="evidence" value="ECO:0007669"/>
    <property type="project" value="UniProtKB-UniRule"/>
</dbReference>
<reference evidence="7 8" key="1">
    <citation type="submission" date="2019-04" db="EMBL/GenBank/DDBJ databases">
        <title>Microbes associate with the intestines of laboratory mice.</title>
        <authorList>
            <person name="Navarre W."/>
            <person name="Wong E."/>
            <person name="Huang K."/>
            <person name="Tropini C."/>
            <person name="Ng K."/>
            <person name="Yu B."/>
        </authorList>
    </citation>
    <scope>NUCLEOTIDE SEQUENCE [LARGE SCALE GENOMIC DNA]</scope>
    <source>
        <strain evidence="7 8">NM50_B9-20</strain>
    </source>
</reference>
<dbReference type="PRINTS" id="PR00723">
    <property type="entry name" value="SUBTILISIN"/>
</dbReference>
<dbReference type="OrthoDB" id="9798386at2"/>
<dbReference type="InterPro" id="IPR022398">
    <property type="entry name" value="Peptidase_S8_His-AS"/>
</dbReference>
<dbReference type="SUPFAM" id="SSF52743">
    <property type="entry name" value="Subtilisin-like"/>
    <property type="match status" value="1"/>
</dbReference>
<dbReference type="InterPro" id="IPR015500">
    <property type="entry name" value="Peptidase_S8_subtilisin-rel"/>
</dbReference>
<keyword evidence="3 5" id="KW-0378">Hydrolase</keyword>
<evidence type="ECO:0000256" key="2">
    <source>
        <dbReference type="ARBA" id="ARBA00022670"/>
    </source>
</evidence>
<feature type="domain" description="Peptidase S8/S53" evidence="6">
    <location>
        <begin position="109"/>
        <end position="376"/>
    </location>
</feature>
<feature type="active site" description="Charge relay system" evidence="5">
    <location>
        <position position="118"/>
    </location>
</feature>
<dbReference type="EMBL" id="SRYR01000006">
    <property type="protein sequence ID" value="TGY41624.1"/>
    <property type="molecule type" value="Genomic_DNA"/>
</dbReference>
<evidence type="ECO:0000313" key="8">
    <source>
        <dbReference type="Proteomes" id="UP000306888"/>
    </source>
</evidence>